<dbReference type="EMBL" id="PP511847">
    <property type="protein sequence ID" value="XCD08039.1"/>
    <property type="molecule type" value="Genomic_DNA"/>
</dbReference>
<sequence length="336" mass="37585">MSFLSSLGLSAATSALSGLFGGAASAMDYKESKKLMKYQHDMAVADWERQNAYNTPTAQMQRLKDAGLNPYLMYGQGTTGVSSSSVQQPQFTKIDKYSRMADAINTSIQQQLAIKMQQAQIKQMKTQNRLIDAQITTESEKQANMRVDKLRKQFDLDFANDTRSNLISEISLRVDTARRNLDLLKGRITKQQYEITGQILDNANKRATYNEILARTGNLKSLTNLNYANASAVASLINLRVAQEALVWLQSEGQITQNEILHKVSDLKDKEIKKAIIEIREKGVEEFFYRHYGTKNPGGTHKTNSFSLNVHALGGFSSSETTPNFVPYQSGSFVGW</sequence>
<accession>A0AAU8B733</accession>
<organism evidence="1">
    <name type="scientific">Dulem virus 86</name>
    <dbReference type="NCBI Taxonomy" id="3145797"/>
    <lineage>
        <taxon>Viruses</taxon>
        <taxon>Monodnaviria</taxon>
        <taxon>Sangervirae</taxon>
        <taxon>Phixviricota</taxon>
        <taxon>Malgrandaviricetes</taxon>
        <taxon>Petitvirales</taxon>
        <taxon>Microviridae</taxon>
        <taxon>Microvirus</taxon>
    </lineage>
</organism>
<proteinExistence type="predicted"/>
<reference evidence="1" key="1">
    <citation type="submission" date="2024-03" db="EMBL/GenBank/DDBJ databases">
        <title>Diverse circular DNA viruses in blood, oral, and fecal samples of captive lemurs.</title>
        <authorList>
            <person name="Paietta E.N."/>
            <person name="Kraberger S."/>
            <person name="Lund M.C."/>
            <person name="Custer J.M."/>
            <person name="Vargas K.M."/>
            <person name="Ehmke E.E."/>
            <person name="Yoder A.D."/>
            <person name="Varsani A."/>
        </authorList>
    </citation>
    <scope>NUCLEOTIDE SEQUENCE</scope>
    <source>
        <strain evidence="1">Duke_28FS_120</strain>
    </source>
</reference>
<protein>
    <submittedName>
        <fullName evidence="1">DNA pilot protein</fullName>
    </submittedName>
</protein>
<name>A0AAU8B733_9VIRU</name>
<evidence type="ECO:0000313" key="1">
    <source>
        <dbReference type="EMBL" id="XCD08039.1"/>
    </source>
</evidence>